<name>A0AA48I3B3_9FIRM</name>
<dbReference type="AlphaFoldDB" id="A0AA48I3B3"/>
<sequence>MVVSEITAQNVANYLKLNYESLTGDELAELSAFLDTAKAFLVSYTGLDLTTIDSFSEFVVAVYVLIQDMYDNRSMYVDKNNLNKVVEIILNMHSSNLL</sequence>
<dbReference type="EMBL" id="AP027925">
    <property type="protein sequence ID" value="BED92972.1"/>
    <property type="molecule type" value="Genomic_DNA"/>
</dbReference>
<dbReference type="CDD" id="cd08054">
    <property type="entry name" value="gp6"/>
    <property type="match status" value="1"/>
</dbReference>
<dbReference type="Proteomes" id="UP001335720">
    <property type="component" value="Chromosome"/>
</dbReference>
<dbReference type="NCBIfam" id="TIGR01560">
    <property type="entry name" value="put_DNA_pack"/>
    <property type="match status" value="1"/>
</dbReference>
<dbReference type="InterPro" id="IPR006450">
    <property type="entry name" value="Phage_HK97_gp6-like"/>
</dbReference>
<proteinExistence type="predicted"/>
<organism evidence="1">
    <name type="scientific">Candidatus Paraimprobicoccus trichonymphae</name>
    <dbReference type="NCBI Taxonomy" id="3033793"/>
    <lineage>
        <taxon>Bacteria</taxon>
        <taxon>Bacillati</taxon>
        <taxon>Bacillota</taxon>
        <taxon>Clostridia</taxon>
        <taxon>Candidatus Paraimprobicoccus</taxon>
    </lineage>
</organism>
<accession>A0AA48I3B3</accession>
<protein>
    <submittedName>
        <fullName evidence="1">Phage gp6-like head-tail connector protein</fullName>
    </submittedName>
</protein>
<gene>
    <name evidence="1" type="ORF">RsTaC01_0908</name>
</gene>
<reference evidence="1" key="1">
    <citation type="journal article" date="2023" name="ISME J.">
        <title>Emergence of putative energy parasites within Clostridia revealed by genome analysis of a novel endosymbiotic clade.</title>
        <authorList>
            <person name="Takahashi K."/>
            <person name="Kuwahara H."/>
            <person name="Horikawa Y."/>
            <person name="Izawa K."/>
            <person name="Kato D."/>
            <person name="Inagaki T."/>
            <person name="Yuki M."/>
            <person name="Ohkuma M."/>
            <person name="Hongoh Y."/>
        </authorList>
    </citation>
    <scope>NUCLEOTIDE SEQUENCE</scope>
    <source>
        <strain evidence="1">RsTa-C01</strain>
    </source>
</reference>
<dbReference type="KEGG" id="ptrh:RsTaC01_0908"/>
<evidence type="ECO:0000313" key="1">
    <source>
        <dbReference type="EMBL" id="BED92972.1"/>
    </source>
</evidence>